<name>A0AAN8XHU7_HALRR</name>
<reference evidence="1 2" key="1">
    <citation type="submission" date="2023-11" db="EMBL/GenBank/DDBJ databases">
        <title>Halocaridina rubra genome assembly.</title>
        <authorList>
            <person name="Smith C."/>
        </authorList>
    </citation>
    <scope>NUCLEOTIDE SEQUENCE [LARGE SCALE GENOMIC DNA]</scope>
    <source>
        <strain evidence="1">EP-1</strain>
        <tissue evidence="1">Whole</tissue>
    </source>
</reference>
<proteinExistence type="predicted"/>
<evidence type="ECO:0000313" key="1">
    <source>
        <dbReference type="EMBL" id="KAK7084466.1"/>
    </source>
</evidence>
<evidence type="ECO:0000313" key="2">
    <source>
        <dbReference type="Proteomes" id="UP001381693"/>
    </source>
</evidence>
<sequence>CKKKKKSAEKEDSEKTPIQRVKYGIRQVGMEECHSLTTVKVWNVSHPKTKEIDRYISEMLVMDDLPFSHVED</sequence>
<feature type="non-terminal residue" evidence="1">
    <location>
        <position position="72"/>
    </location>
</feature>
<protein>
    <submittedName>
        <fullName evidence="1">Uncharacterized protein</fullName>
    </submittedName>
</protein>
<dbReference type="AlphaFoldDB" id="A0AAN8XHU7"/>
<dbReference type="EMBL" id="JAXCGZ010002079">
    <property type="protein sequence ID" value="KAK7084466.1"/>
    <property type="molecule type" value="Genomic_DNA"/>
</dbReference>
<keyword evidence="2" id="KW-1185">Reference proteome</keyword>
<dbReference type="Proteomes" id="UP001381693">
    <property type="component" value="Unassembled WGS sequence"/>
</dbReference>
<accession>A0AAN8XHU7</accession>
<comment type="caution">
    <text evidence="1">The sequence shown here is derived from an EMBL/GenBank/DDBJ whole genome shotgun (WGS) entry which is preliminary data.</text>
</comment>
<gene>
    <name evidence="1" type="ORF">SK128_000384</name>
</gene>
<organism evidence="1 2">
    <name type="scientific">Halocaridina rubra</name>
    <name type="common">Hawaiian red shrimp</name>
    <dbReference type="NCBI Taxonomy" id="373956"/>
    <lineage>
        <taxon>Eukaryota</taxon>
        <taxon>Metazoa</taxon>
        <taxon>Ecdysozoa</taxon>
        <taxon>Arthropoda</taxon>
        <taxon>Crustacea</taxon>
        <taxon>Multicrustacea</taxon>
        <taxon>Malacostraca</taxon>
        <taxon>Eumalacostraca</taxon>
        <taxon>Eucarida</taxon>
        <taxon>Decapoda</taxon>
        <taxon>Pleocyemata</taxon>
        <taxon>Caridea</taxon>
        <taxon>Atyoidea</taxon>
        <taxon>Atyidae</taxon>
        <taxon>Halocaridina</taxon>
    </lineage>
</organism>
<feature type="non-terminal residue" evidence="1">
    <location>
        <position position="1"/>
    </location>
</feature>